<dbReference type="Gene3D" id="4.10.280.10">
    <property type="entry name" value="Helix-loop-helix DNA-binding domain"/>
    <property type="match status" value="1"/>
</dbReference>
<sequence>MALSFCSTNWPSYSNSLRQNINVPDTVVFPQRKKPRSSSALSFPNTYSFNNVDPLVPQTNITHRNNSSFSNPTNDNTNFISALSPQFLFPLEYSDQDYHNYNNYNLDYNSGFYGNINHYYSDNYPEFFFNNGAYSPNYTGLIPENENYDIDQLLLAPLIAKPHDENVMSYGYNYKQEMVTTNDNTSSDELKKTTASSTTVAVSPQSIAARERRRKITEKTQELGKLIPGGTKMSTAEMFQAASKYVKFLQAQVAVLKEMNEEPLLIKELQVLASPIIQEKLYSEEKCLVPKQLVDRTVETSRRSIS</sequence>
<dbReference type="InterPro" id="IPR045843">
    <property type="entry name" value="IND-like"/>
</dbReference>
<dbReference type="PROSITE" id="PS50888">
    <property type="entry name" value="BHLH"/>
    <property type="match status" value="1"/>
</dbReference>
<dbReference type="EMBL" id="JXTC01000120">
    <property type="protein sequence ID" value="PON87214.1"/>
    <property type="molecule type" value="Genomic_DNA"/>
</dbReference>
<organism evidence="7 8">
    <name type="scientific">Trema orientale</name>
    <name type="common">Charcoal tree</name>
    <name type="synonym">Celtis orientalis</name>
    <dbReference type="NCBI Taxonomy" id="63057"/>
    <lineage>
        <taxon>Eukaryota</taxon>
        <taxon>Viridiplantae</taxon>
        <taxon>Streptophyta</taxon>
        <taxon>Embryophyta</taxon>
        <taxon>Tracheophyta</taxon>
        <taxon>Spermatophyta</taxon>
        <taxon>Magnoliopsida</taxon>
        <taxon>eudicotyledons</taxon>
        <taxon>Gunneridae</taxon>
        <taxon>Pentapetalae</taxon>
        <taxon>rosids</taxon>
        <taxon>fabids</taxon>
        <taxon>Rosales</taxon>
        <taxon>Cannabaceae</taxon>
        <taxon>Trema</taxon>
    </lineage>
</organism>
<keyword evidence="8" id="KW-1185">Reference proteome</keyword>
<dbReference type="GO" id="GO:0000981">
    <property type="term" value="F:DNA-binding transcription factor activity, RNA polymerase II-specific"/>
    <property type="evidence" value="ECO:0007669"/>
    <property type="project" value="TreeGrafter"/>
</dbReference>
<comment type="caution">
    <text evidence="7">The sequence shown here is derived from an EMBL/GenBank/DDBJ whole genome shotgun (WGS) entry which is preliminary data.</text>
</comment>
<dbReference type="InterPro" id="IPR036638">
    <property type="entry name" value="HLH_DNA-bd_sf"/>
</dbReference>
<reference evidence="8" key="1">
    <citation type="submission" date="2016-06" db="EMBL/GenBank/DDBJ databases">
        <title>Parallel loss of symbiosis genes in relatives of nitrogen-fixing non-legume Parasponia.</title>
        <authorList>
            <person name="Van Velzen R."/>
            <person name="Holmer R."/>
            <person name="Bu F."/>
            <person name="Rutten L."/>
            <person name="Van Zeijl A."/>
            <person name="Liu W."/>
            <person name="Santuari L."/>
            <person name="Cao Q."/>
            <person name="Sharma T."/>
            <person name="Shen D."/>
            <person name="Roswanjaya Y."/>
            <person name="Wardhani T."/>
            <person name="Kalhor M.S."/>
            <person name="Jansen J."/>
            <person name="Van den Hoogen J."/>
            <person name="Gungor B."/>
            <person name="Hartog M."/>
            <person name="Hontelez J."/>
            <person name="Verver J."/>
            <person name="Yang W.-C."/>
            <person name="Schijlen E."/>
            <person name="Repin R."/>
            <person name="Schilthuizen M."/>
            <person name="Schranz E."/>
            <person name="Heidstra R."/>
            <person name="Miyata K."/>
            <person name="Fedorova E."/>
            <person name="Kohlen W."/>
            <person name="Bisseling T."/>
            <person name="Smit S."/>
            <person name="Geurts R."/>
        </authorList>
    </citation>
    <scope>NUCLEOTIDE SEQUENCE [LARGE SCALE GENOMIC DNA]</scope>
    <source>
        <strain evidence="8">cv. RG33-2</strain>
    </source>
</reference>
<dbReference type="GO" id="GO:0000978">
    <property type="term" value="F:RNA polymerase II cis-regulatory region sequence-specific DNA binding"/>
    <property type="evidence" value="ECO:0007669"/>
    <property type="project" value="TreeGrafter"/>
</dbReference>
<dbReference type="SUPFAM" id="SSF47459">
    <property type="entry name" value="HLH, helix-loop-helix DNA-binding domain"/>
    <property type="match status" value="1"/>
</dbReference>
<evidence type="ECO:0000313" key="7">
    <source>
        <dbReference type="EMBL" id="PON87214.1"/>
    </source>
</evidence>
<dbReference type="OrthoDB" id="1921534at2759"/>
<keyword evidence="4" id="KW-0804">Transcription</keyword>
<evidence type="ECO:0000259" key="6">
    <source>
        <dbReference type="PROSITE" id="PS50888"/>
    </source>
</evidence>
<evidence type="ECO:0000313" key="8">
    <source>
        <dbReference type="Proteomes" id="UP000237000"/>
    </source>
</evidence>
<protein>
    <submittedName>
        <fullName evidence="7">Myc-type, basic helix-loop-helix (BHLH) domain containing protein</fullName>
    </submittedName>
</protein>
<dbReference type="AlphaFoldDB" id="A0A2P5ENU3"/>
<dbReference type="Pfam" id="PF00010">
    <property type="entry name" value="HLH"/>
    <property type="match status" value="1"/>
</dbReference>
<dbReference type="GO" id="GO:0046983">
    <property type="term" value="F:protein dimerization activity"/>
    <property type="evidence" value="ECO:0007669"/>
    <property type="project" value="InterPro"/>
</dbReference>
<dbReference type="PANTHER" id="PTHR16223:SF49">
    <property type="entry name" value="TRANSCRIPTION FACTOR BHLH52-RELATED"/>
    <property type="match status" value="1"/>
</dbReference>
<keyword evidence="3" id="KW-0238">DNA-binding</keyword>
<evidence type="ECO:0000256" key="2">
    <source>
        <dbReference type="ARBA" id="ARBA00023015"/>
    </source>
</evidence>
<dbReference type="InterPro" id="IPR011598">
    <property type="entry name" value="bHLH_dom"/>
</dbReference>
<evidence type="ECO:0000256" key="5">
    <source>
        <dbReference type="ARBA" id="ARBA00023242"/>
    </source>
</evidence>
<dbReference type="InParanoid" id="A0A2P5ENU3"/>
<dbReference type="SMART" id="SM00353">
    <property type="entry name" value="HLH"/>
    <property type="match status" value="1"/>
</dbReference>
<dbReference type="GO" id="GO:0005634">
    <property type="term" value="C:nucleus"/>
    <property type="evidence" value="ECO:0007669"/>
    <property type="project" value="UniProtKB-SubCell"/>
</dbReference>
<evidence type="ECO:0000256" key="4">
    <source>
        <dbReference type="ARBA" id="ARBA00023163"/>
    </source>
</evidence>
<accession>A0A2P5ENU3</accession>
<name>A0A2P5ENU3_TREOI</name>
<evidence type="ECO:0000256" key="3">
    <source>
        <dbReference type="ARBA" id="ARBA00023125"/>
    </source>
</evidence>
<dbReference type="PANTHER" id="PTHR16223">
    <property type="entry name" value="TRANSCRIPTION FACTOR BHLH83-RELATED"/>
    <property type="match status" value="1"/>
</dbReference>
<dbReference type="Proteomes" id="UP000237000">
    <property type="component" value="Unassembled WGS sequence"/>
</dbReference>
<comment type="subcellular location">
    <subcellularLocation>
        <location evidence="1">Nucleus</location>
    </subcellularLocation>
</comment>
<evidence type="ECO:0000256" key="1">
    <source>
        <dbReference type="ARBA" id="ARBA00004123"/>
    </source>
</evidence>
<dbReference type="STRING" id="63057.A0A2P5ENU3"/>
<keyword evidence="5" id="KW-0539">Nucleus</keyword>
<feature type="domain" description="BHLH" evidence="6">
    <location>
        <begin position="200"/>
        <end position="249"/>
    </location>
</feature>
<proteinExistence type="predicted"/>
<keyword evidence="2" id="KW-0805">Transcription regulation</keyword>
<gene>
    <name evidence="7" type="ORF">TorRG33x02_169910</name>
</gene>